<feature type="region of interest" description="Disordered" evidence="1">
    <location>
        <begin position="1"/>
        <end position="45"/>
    </location>
</feature>
<organism evidence="2 3">
    <name type="scientific">Liparis tanakae</name>
    <name type="common">Tanaka's snailfish</name>
    <dbReference type="NCBI Taxonomy" id="230148"/>
    <lineage>
        <taxon>Eukaryota</taxon>
        <taxon>Metazoa</taxon>
        <taxon>Chordata</taxon>
        <taxon>Craniata</taxon>
        <taxon>Vertebrata</taxon>
        <taxon>Euteleostomi</taxon>
        <taxon>Actinopterygii</taxon>
        <taxon>Neopterygii</taxon>
        <taxon>Teleostei</taxon>
        <taxon>Neoteleostei</taxon>
        <taxon>Acanthomorphata</taxon>
        <taxon>Eupercaria</taxon>
        <taxon>Perciformes</taxon>
        <taxon>Cottioidei</taxon>
        <taxon>Cottales</taxon>
        <taxon>Liparidae</taxon>
        <taxon>Liparis</taxon>
    </lineage>
</organism>
<sequence length="77" mass="8089">MGWGGVGREGERERERERGKRVRVGRSPAAQRGWMGSGCARSPASLGTATMLPLIQTTSLGPLEGREAAGGEPGLLK</sequence>
<feature type="compositionally biased region" description="Basic and acidic residues" evidence="1">
    <location>
        <begin position="8"/>
        <end position="18"/>
    </location>
</feature>
<evidence type="ECO:0000256" key="1">
    <source>
        <dbReference type="SAM" id="MobiDB-lite"/>
    </source>
</evidence>
<gene>
    <name evidence="2" type="ORF">EYF80_049336</name>
</gene>
<dbReference type="AlphaFoldDB" id="A0A4Z2FH47"/>
<evidence type="ECO:0000313" key="2">
    <source>
        <dbReference type="EMBL" id="TNN40499.1"/>
    </source>
</evidence>
<accession>A0A4Z2FH47</accession>
<evidence type="ECO:0000313" key="3">
    <source>
        <dbReference type="Proteomes" id="UP000314294"/>
    </source>
</evidence>
<protein>
    <submittedName>
        <fullName evidence="2">Uncharacterized protein</fullName>
    </submittedName>
</protein>
<dbReference type="EMBL" id="SRLO01001184">
    <property type="protein sequence ID" value="TNN40499.1"/>
    <property type="molecule type" value="Genomic_DNA"/>
</dbReference>
<keyword evidence="3" id="KW-1185">Reference proteome</keyword>
<reference evidence="2 3" key="1">
    <citation type="submission" date="2019-03" db="EMBL/GenBank/DDBJ databases">
        <title>First draft genome of Liparis tanakae, snailfish: a comprehensive survey of snailfish specific genes.</title>
        <authorList>
            <person name="Kim W."/>
            <person name="Song I."/>
            <person name="Jeong J.-H."/>
            <person name="Kim D."/>
            <person name="Kim S."/>
            <person name="Ryu S."/>
            <person name="Song J.Y."/>
            <person name="Lee S.K."/>
        </authorList>
    </citation>
    <scope>NUCLEOTIDE SEQUENCE [LARGE SCALE GENOMIC DNA]</scope>
    <source>
        <tissue evidence="2">Muscle</tissue>
    </source>
</reference>
<dbReference type="Proteomes" id="UP000314294">
    <property type="component" value="Unassembled WGS sequence"/>
</dbReference>
<comment type="caution">
    <text evidence="2">The sequence shown here is derived from an EMBL/GenBank/DDBJ whole genome shotgun (WGS) entry which is preliminary data.</text>
</comment>
<name>A0A4Z2FH47_9TELE</name>
<proteinExistence type="predicted"/>
<feature type="region of interest" description="Disordered" evidence="1">
    <location>
        <begin position="57"/>
        <end position="77"/>
    </location>
</feature>